<accession>A0ABY4R422</accession>
<dbReference type="InterPro" id="IPR051011">
    <property type="entry name" value="Metal_resp_trans_reg"/>
</dbReference>
<dbReference type="SUPFAM" id="SSF46785">
    <property type="entry name" value="Winged helix' DNA-binding domain"/>
    <property type="match status" value="1"/>
</dbReference>
<dbReference type="PANTHER" id="PTHR43132">
    <property type="entry name" value="ARSENICAL RESISTANCE OPERON REPRESSOR ARSR-RELATED"/>
    <property type="match status" value="1"/>
</dbReference>
<dbReference type="EMBL" id="CP097332">
    <property type="protein sequence ID" value="UQX90142.1"/>
    <property type="molecule type" value="Genomic_DNA"/>
</dbReference>
<dbReference type="PRINTS" id="PR00778">
    <property type="entry name" value="HTHARSR"/>
</dbReference>
<dbReference type="InterPro" id="IPR036388">
    <property type="entry name" value="WH-like_DNA-bd_sf"/>
</dbReference>
<keyword evidence="3" id="KW-0804">Transcription</keyword>
<keyword evidence="6" id="KW-1185">Reference proteome</keyword>
<dbReference type="InterPro" id="IPR001845">
    <property type="entry name" value="HTH_ArsR_DNA-bd_dom"/>
</dbReference>
<protein>
    <submittedName>
        <fullName evidence="5">Metalloregulator ArsR/SmtB family transcription factor</fullName>
    </submittedName>
</protein>
<sequence>MNSRSDVSTRQPDASIDELSEADLLDTAEIFGLLSDPGRLRLLIALRLGEANVGRLAIAAHLSESAASHALRLLRAHRVVDVRRVGRLAFYRLADDHVAELLATAFAHVGHTELVHPERPS</sequence>
<dbReference type="RefSeq" id="WP_249774038.1">
    <property type="nucleotide sequence ID" value="NZ_CP097332.1"/>
</dbReference>
<dbReference type="Proteomes" id="UP001056336">
    <property type="component" value="Chromosome"/>
</dbReference>
<organism evidence="5 6">
    <name type="scientific">Jatrophihabitans telluris</name>
    <dbReference type="NCBI Taxonomy" id="2038343"/>
    <lineage>
        <taxon>Bacteria</taxon>
        <taxon>Bacillati</taxon>
        <taxon>Actinomycetota</taxon>
        <taxon>Actinomycetes</taxon>
        <taxon>Jatrophihabitantales</taxon>
        <taxon>Jatrophihabitantaceae</taxon>
        <taxon>Jatrophihabitans</taxon>
    </lineage>
</organism>
<evidence type="ECO:0000313" key="6">
    <source>
        <dbReference type="Proteomes" id="UP001056336"/>
    </source>
</evidence>
<dbReference type="NCBIfam" id="NF033788">
    <property type="entry name" value="HTH_metalloreg"/>
    <property type="match status" value="1"/>
</dbReference>
<gene>
    <name evidence="5" type="ORF">M6D93_09125</name>
</gene>
<dbReference type="PROSITE" id="PS50987">
    <property type="entry name" value="HTH_ARSR_2"/>
    <property type="match status" value="1"/>
</dbReference>
<reference evidence="5" key="1">
    <citation type="journal article" date="2018" name="Int. J. Syst. Evol. Microbiol.">
        <title>Jatrophihabitans telluris sp. nov., isolated from sediment soil of lava forest wetlands and the emended description of the genus Jatrophihabitans.</title>
        <authorList>
            <person name="Lee K.C."/>
            <person name="Suh M.K."/>
            <person name="Eom M.K."/>
            <person name="Kim K.K."/>
            <person name="Kim J.S."/>
            <person name="Kim D.S."/>
            <person name="Ko S.H."/>
            <person name="Shin Y.K."/>
            <person name="Lee J.S."/>
        </authorList>
    </citation>
    <scope>NUCLEOTIDE SEQUENCE</scope>
    <source>
        <strain evidence="5">N237</strain>
    </source>
</reference>
<name>A0ABY4R422_9ACTN</name>
<dbReference type="PANTHER" id="PTHR43132:SF6">
    <property type="entry name" value="HTH-TYPE TRANSCRIPTIONAL REPRESSOR CZRA"/>
    <property type="match status" value="1"/>
</dbReference>
<evidence type="ECO:0000256" key="1">
    <source>
        <dbReference type="ARBA" id="ARBA00023015"/>
    </source>
</evidence>
<evidence type="ECO:0000313" key="5">
    <source>
        <dbReference type="EMBL" id="UQX90142.1"/>
    </source>
</evidence>
<dbReference type="InterPro" id="IPR036390">
    <property type="entry name" value="WH_DNA-bd_sf"/>
</dbReference>
<dbReference type="SMART" id="SM00418">
    <property type="entry name" value="HTH_ARSR"/>
    <property type="match status" value="1"/>
</dbReference>
<dbReference type="Pfam" id="PF01022">
    <property type="entry name" value="HTH_5"/>
    <property type="match status" value="1"/>
</dbReference>
<keyword evidence="2" id="KW-0238">DNA-binding</keyword>
<evidence type="ECO:0000256" key="3">
    <source>
        <dbReference type="ARBA" id="ARBA00023163"/>
    </source>
</evidence>
<dbReference type="Gene3D" id="1.10.10.10">
    <property type="entry name" value="Winged helix-like DNA-binding domain superfamily/Winged helix DNA-binding domain"/>
    <property type="match status" value="1"/>
</dbReference>
<evidence type="ECO:0000259" key="4">
    <source>
        <dbReference type="PROSITE" id="PS50987"/>
    </source>
</evidence>
<proteinExistence type="predicted"/>
<reference evidence="5" key="2">
    <citation type="submission" date="2022-05" db="EMBL/GenBank/DDBJ databases">
        <authorList>
            <person name="Kim J.-S."/>
            <person name="Lee K."/>
            <person name="Suh M."/>
            <person name="Eom M."/>
            <person name="Kim J.-S."/>
            <person name="Kim D.-S."/>
            <person name="Ko S.-H."/>
            <person name="Shin Y."/>
            <person name="Lee J.-S."/>
        </authorList>
    </citation>
    <scope>NUCLEOTIDE SEQUENCE</scope>
    <source>
        <strain evidence="5">N237</strain>
    </source>
</reference>
<evidence type="ECO:0000256" key="2">
    <source>
        <dbReference type="ARBA" id="ARBA00023125"/>
    </source>
</evidence>
<keyword evidence="1" id="KW-0805">Transcription regulation</keyword>
<feature type="domain" description="HTH arsR-type" evidence="4">
    <location>
        <begin position="19"/>
        <end position="113"/>
    </location>
</feature>